<dbReference type="RefSeq" id="WP_157130626.1">
    <property type="nucleotide sequence ID" value="NZ_CP021422.1"/>
</dbReference>
<organism evidence="1 2">
    <name type="scientific">Acutalibacter muris</name>
    <dbReference type="NCBI Taxonomy" id="1796620"/>
    <lineage>
        <taxon>Bacteria</taxon>
        <taxon>Bacillati</taxon>
        <taxon>Bacillota</taxon>
        <taxon>Clostridia</taxon>
        <taxon>Eubacteriales</taxon>
        <taxon>Acutalibacteraceae</taxon>
        <taxon>Acutalibacter</taxon>
    </lineage>
</organism>
<proteinExistence type="predicted"/>
<dbReference type="EMBL" id="CP065321">
    <property type="protein sequence ID" value="QQR31872.1"/>
    <property type="molecule type" value="Genomic_DNA"/>
</dbReference>
<evidence type="ECO:0000313" key="1">
    <source>
        <dbReference type="EMBL" id="QQR31872.1"/>
    </source>
</evidence>
<accession>A0AA92L9G3</accession>
<protein>
    <submittedName>
        <fullName evidence="1">Uncharacterized protein</fullName>
    </submittedName>
</protein>
<dbReference type="AlphaFoldDB" id="A0AA92L9G3"/>
<sequence>MAEKEIDYAFFCCDEIEKLRVKDIDSKEMRIFVKGGEIQKVEKRACIFHSRSV</sequence>
<gene>
    <name evidence="1" type="ORF">I5Q82_09605</name>
</gene>
<reference evidence="1 2" key="1">
    <citation type="submission" date="2020-11" db="EMBL/GenBank/DDBJ databases">
        <title>Closed and high quality bacterial genomes of the OMM12 community.</title>
        <authorList>
            <person name="Marbouty M."/>
            <person name="Lamy-Besnier Q."/>
            <person name="Debarbieux L."/>
            <person name="Koszul R."/>
        </authorList>
    </citation>
    <scope>NUCLEOTIDE SEQUENCE [LARGE SCALE GENOMIC DNA]</scope>
    <source>
        <strain evidence="1 2">KB18</strain>
    </source>
</reference>
<dbReference type="Proteomes" id="UP000596035">
    <property type="component" value="Chromosome"/>
</dbReference>
<evidence type="ECO:0000313" key="2">
    <source>
        <dbReference type="Proteomes" id="UP000596035"/>
    </source>
</evidence>
<name>A0AA92L9G3_9FIRM</name>